<reference evidence="1 2" key="1">
    <citation type="submission" date="2017-06" db="EMBL/GenBank/DDBJ databases">
        <title>Global population genomics of the pathogenic fungus Cryptococcus neoformans var. grubii.</title>
        <authorList>
            <person name="Cuomo C."/>
            <person name="Litvintseva A."/>
            <person name="Chen Y."/>
            <person name="Young S."/>
            <person name="Zeng Q."/>
            <person name="Chapman S."/>
            <person name="Gujja S."/>
            <person name="Saif S."/>
            <person name="Birren B."/>
        </authorList>
    </citation>
    <scope>NUCLEOTIDE SEQUENCE [LARGE SCALE GENOMIC DNA]</scope>
    <source>
        <strain evidence="1 2">Tu259-1</strain>
    </source>
</reference>
<proteinExistence type="predicted"/>
<comment type="caution">
    <text evidence="1">The sequence shown here is derived from an EMBL/GenBank/DDBJ whole genome shotgun (WGS) entry which is preliminary data.</text>
</comment>
<protein>
    <submittedName>
        <fullName evidence="1">Uncharacterized protein</fullName>
    </submittedName>
</protein>
<accession>A0A854QKG1</accession>
<dbReference type="AlphaFoldDB" id="A0A854QKG1"/>
<sequence length="54" mass="6246">MTSYFFYFMQARDRPILIGSSKPLRTGHAGCLVERDEKVEGVQKLMEEKPGEIR</sequence>
<evidence type="ECO:0000313" key="2">
    <source>
        <dbReference type="Proteomes" id="UP000199727"/>
    </source>
</evidence>
<name>A0A854QKG1_CRYNE</name>
<evidence type="ECO:0000313" key="1">
    <source>
        <dbReference type="EMBL" id="OXG24405.1"/>
    </source>
</evidence>
<dbReference type="EMBL" id="AMKT01000032">
    <property type="protein sequence ID" value="OXG24405.1"/>
    <property type="molecule type" value="Genomic_DNA"/>
</dbReference>
<gene>
    <name evidence="1" type="ORF">C361_02258</name>
</gene>
<organism evidence="1 2">
    <name type="scientific">Cryptococcus neoformans Tu259-1</name>
    <dbReference type="NCBI Taxonomy" id="1230072"/>
    <lineage>
        <taxon>Eukaryota</taxon>
        <taxon>Fungi</taxon>
        <taxon>Dikarya</taxon>
        <taxon>Basidiomycota</taxon>
        <taxon>Agaricomycotina</taxon>
        <taxon>Tremellomycetes</taxon>
        <taxon>Tremellales</taxon>
        <taxon>Cryptococcaceae</taxon>
        <taxon>Cryptococcus</taxon>
        <taxon>Cryptococcus neoformans species complex</taxon>
    </lineage>
</organism>
<dbReference type="Proteomes" id="UP000199727">
    <property type="component" value="Unassembled WGS sequence"/>
</dbReference>